<accession>A0A037ZH69</accession>
<evidence type="ECO:0000313" key="6">
    <source>
        <dbReference type="EMBL" id="KAJ54944.1"/>
    </source>
</evidence>
<reference evidence="6 7" key="1">
    <citation type="submission" date="2014-03" db="EMBL/GenBank/DDBJ databases">
        <title>Draft Genome Sequence of Actibacterium mucosum KCTC 23349, a Marine Alphaproteobacterium with Complex Ionic Requirements Isolated from Mediterranean Seawater at Malvarrosa Beach, Valencia, Spain.</title>
        <authorList>
            <person name="Arahal D.R."/>
            <person name="Shao Z."/>
            <person name="Lai Q."/>
            <person name="Pujalte M.J."/>
        </authorList>
    </citation>
    <scope>NUCLEOTIDE SEQUENCE [LARGE SCALE GENOMIC DNA]</scope>
    <source>
        <strain evidence="6 7">KCTC 23349</strain>
    </source>
</reference>
<feature type="active site" description="Nucleophile" evidence="4">
    <location>
        <position position="244"/>
    </location>
</feature>
<dbReference type="PROSITE" id="PS51764">
    <property type="entry name" value="GH26"/>
    <property type="match status" value="1"/>
</dbReference>
<protein>
    <submittedName>
        <fullName evidence="6">Beta-mannosidase</fullName>
    </submittedName>
</protein>
<feature type="domain" description="GH26" evidence="5">
    <location>
        <begin position="1"/>
        <end position="303"/>
    </location>
</feature>
<comment type="caution">
    <text evidence="6">The sequence shown here is derived from an EMBL/GenBank/DDBJ whole genome shotgun (WGS) entry which is preliminary data.</text>
</comment>
<evidence type="ECO:0000256" key="4">
    <source>
        <dbReference type="PROSITE-ProRule" id="PRU01100"/>
    </source>
</evidence>
<dbReference type="Proteomes" id="UP000026249">
    <property type="component" value="Unassembled WGS sequence"/>
</dbReference>
<dbReference type="STRING" id="1454373.ACMU_14375"/>
<dbReference type="InterPro" id="IPR022790">
    <property type="entry name" value="GH26_dom"/>
</dbReference>
<evidence type="ECO:0000256" key="2">
    <source>
        <dbReference type="ARBA" id="ARBA00022801"/>
    </source>
</evidence>
<keyword evidence="7" id="KW-1185">Reference proteome</keyword>
<dbReference type="EMBL" id="JFKE01000005">
    <property type="protein sequence ID" value="KAJ54944.1"/>
    <property type="molecule type" value="Genomic_DNA"/>
</dbReference>
<evidence type="ECO:0000256" key="1">
    <source>
        <dbReference type="ARBA" id="ARBA00007754"/>
    </source>
</evidence>
<evidence type="ECO:0000256" key="3">
    <source>
        <dbReference type="ARBA" id="ARBA00023295"/>
    </source>
</evidence>
<evidence type="ECO:0000259" key="5">
    <source>
        <dbReference type="PROSITE" id="PS51764"/>
    </source>
</evidence>
<organism evidence="6 7">
    <name type="scientific">Actibacterium mucosum KCTC 23349</name>
    <dbReference type="NCBI Taxonomy" id="1454373"/>
    <lineage>
        <taxon>Bacteria</taxon>
        <taxon>Pseudomonadati</taxon>
        <taxon>Pseudomonadota</taxon>
        <taxon>Alphaproteobacteria</taxon>
        <taxon>Rhodobacterales</taxon>
        <taxon>Roseobacteraceae</taxon>
        <taxon>Actibacterium</taxon>
    </lineage>
</organism>
<dbReference type="GO" id="GO:0006080">
    <property type="term" value="P:substituted mannan metabolic process"/>
    <property type="evidence" value="ECO:0007669"/>
    <property type="project" value="InterPro"/>
</dbReference>
<sequence>MMKLHEMIPKRLRSGGIIVPLLIGMTSYSAQAAPPGGLPFGAYDPPGEFSTDRELTTEHLFLPWEDVFLGSLYDADVYARERNRDLMVTIEPWTWTRDSRNTPSFLINGIRTGLYDENMRAICSILDDLESDVTVRWAQEMDDDSGQFIWSNWEPSIYVSAFQRMINVCRSVAPDVTVMWSPLGREGLEEYYPGDDYVDVIGLSVFGLQAWEEEILGEAQTFTDIFGPRYERVQGFGKPVIVAELGYVGDAGYVDDWENSVRQDYPEYPRLTSVVYFNQQEVYPWPDDFGLPDWKVSERVVRQ</sequence>
<dbReference type="PANTHER" id="PTHR40079:SF4">
    <property type="entry name" value="GH26 DOMAIN-CONTAINING PROTEIN-RELATED"/>
    <property type="match status" value="1"/>
</dbReference>
<name>A0A037ZH69_9RHOB</name>
<dbReference type="Pfam" id="PF02156">
    <property type="entry name" value="Glyco_hydro_26"/>
    <property type="match status" value="1"/>
</dbReference>
<dbReference type="SUPFAM" id="SSF51445">
    <property type="entry name" value="(Trans)glycosidases"/>
    <property type="match status" value="1"/>
</dbReference>
<keyword evidence="3 4" id="KW-0326">Glycosidase</keyword>
<feature type="active site" description="Proton donor" evidence="4">
    <location>
        <position position="140"/>
    </location>
</feature>
<proteinExistence type="inferred from homology"/>
<gene>
    <name evidence="6" type="ORF">ACMU_14375</name>
</gene>
<keyword evidence="2 4" id="KW-0378">Hydrolase</keyword>
<dbReference type="InterPro" id="IPR000805">
    <property type="entry name" value="Glyco_hydro_26"/>
</dbReference>
<evidence type="ECO:0000313" key="7">
    <source>
        <dbReference type="Proteomes" id="UP000026249"/>
    </source>
</evidence>
<dbReference type="AlphaFoldDB" id="A0A037ZH69"/>
<comment type="similarity">
    <text evidence="1 4">Belongs to the glycosyl hydrolase 26 family.</text>
</comment>
<dbReference type="Gene3D" id="3.20.20.80">
    <property type="entry name" value="Glycosidases"/>
    <property type="match status" value="1"/>
</dbReference>
<dbReference type="GO" id="GO:0016985">
    <property type="term" value="F:mannan endo-1,4-beta-mannosidase activity"/>
    <property type="evidence" value="ECO:0007669"/>
    <property type="project" value="InterPro"/>
</dbReference>
<dbReference type="InterPro" id="IPR017853">
    <property type="entry name" value="GH"/>
</dbReference>
<dbReference type="PANTHER" id="PTHR40079">
    <property type="entry name" value="MANNAN ENDO-1,4-BETA-MANNOSIDASE E-RELATED"/>
    <property type="match status" value="1"/>
</dbReference>